<keyword evidence="11" id="KW-0066">ATP synthesis</keyword>
<sequence>MMTSLFSQFDSPWFMNLPLAALALLIPWKIFISNHASWSGTRNASLLNWVFQTLANQVWQPMSTWRGSQWVVLFASLMLMLMTLNLIGLFPYAFTPTTQLSMNLGLAIPLWLGTVIYGFRNHPTIALAHLCPEGAPAPLIPMLVLVETLSIFMRPLALGLRLTANLTAGHLLMHLISSAALSLSAISNLLGGVILILLILLTLLEMAVALIQGYVFAILVTLYLDENL</sequence>
<feature type="transmembrane region" description="Helical" evidence="15">
    <location>
        <begin position="172"/>
        <end position="200"/>
    </location>
</feature>
<comment type="catalytic activity">
    <reaction evidence="12">
        <text>H(+)(in) = H(+)(out)</text>
        <dbReference type="Rhea" id="RHEA:34979"/>
        <dbReference type="ChEBI" id="CHEBI:15378"/>
    </reaction>
</comment>
<feature type="transmembrane region" description="Helical" evidence="15">
    <location>
        <begin position="12"/>
        <end position="32"/>
    </location>
</feature>
<dbReference type="SUPFAM" id="SSF81336">
    <property type="entry name" value="F1F0 ATP synthase subunit A"/>
    <property type="match status" value="1"/>
</dbReference>
<keyword evidence="3" id="KW-0813">Transport</keyword>
<name>A0A182C2J0_9BRAN</name>
<dbReference type="PANTHER" id="PTHR11410">
    <property type="entry name" value="ATP SYNTHASE SUBUNIT A"/>
    <property type="match status" value="1"/>
</dbReference>
<feature type="transmembrane region" description="Helical" evidence="15">
    <location>
        <begin position="139"/>
        <end position="160"/>
    </location>
</feature>
<keyword evidence="5 15" id="KW-0812">Transmembrane</keyword>
<keyword evidence="7 15" id="KW-1133">Transmembrane helix</keyword>
<evidence type="ECO:0000256" key="14">
    <source>
        <dbReference type="RuleBase" id="RU004450"/>
    </source>
</evidence>
<keyword evidence="4" id="KW-0138">CF(0)</keyword>
<keyword evidence="9 16" id="KW-0496">Mitochondrion</keyword>
<dbReference type="PRINTS" id="PR00123">
    <property type="entry name" value="ATPASEA"/>
</dbReference>
<comment type="subcellular location">
    <subcellularLocation>
        <location evidence="14">Mitochondrion inner membrane</location>
        <topology evidence="14">Multi-pass membrane protein</topology>
    </subcellularLocation>
    <subcellularLocation>
        <location evidence="1">Mitochondrion membrane</location>
        <topology evidence="1">Multi-pass membrane protein</topology>
    </subcellularLocation>
</comment>
<keyword evidence="10 15" id="KW-0472">Membrane</keyword>
<dbReference type="GO" id="GO:0046933">
    <property type="term" value="F:proton-transporting ATP synthase activity, rotational mechanism"/>
    <property type="evidence" value="ECO:0007669"/>
    <property type="project" value="TreeGrafter"/>
</dbReference>
<feature type="transmembrane region" description="Helical" evidence="15">
    <location>
        <begin position="70"/>
        <end position="93"/>
    </location>
</feature>
<evidence type="ECO:0000256" key="11">
    <source>
        <dbReference type="ARBA" id="ARBA00023310"/>
    </source>
</evidence>
<dbReference type="InterPro" id="IPR023011">
    <property type="entry name" value="ATP_synth_F0_asu_AS"/>
</dbReference>
<geneLocation type="mitochondrion" evidence="16"/>
<evidence type="ECO:0000256" key="5">
    <source>
        <dbReference type="ARBA" id="ARBA00022692"/>
    </source>
</evidence>
<evidence type="ECO:0000256" key="13">
    <source>
        <dbReference type="ARBA" id="ARBA00063051"/>
    </source>
</evidence>
<evidence type="ECO:0000256" key="10">
    <source>
        <dbReference type="ARBA" id="ARBA00023136"/>
    </source>
</evidence>
<evidence type="ECO:0000256" key="3">
    <source>
        <dbReference type="ARBA" id="ARBA00022448"/>
    </source>
</evidence>
<evidence type="ECO:0000256" key="2">
    <source>
        <dbReference type="ARBA" id="ARBA00006810"/>
    </source>
</evidence>
<comment type="similarity">
    <text evidence="2">Belongs to the ATPase A chain family.</text>
</comment>
<feature type="transmembrane region" description="Helical" evidence="15">
    <location>
        <begin position="100"/>
        <end position="119"/>
    </location>
</feature>
<evidence type="ECO:0000256" key="9">
    <source>
        <dbReference type="ARBA" id="ARBA00023128"/>
    </source>
</evidence>
<keyword evidence="6" id="KW-0375">Hydrogen ion transport</keyword>
<dbReference type="GO" id="GO:0045259">
    <property type="term" value="C:proton-transporting ATP synthase complex"/>
    <property type="evidence" value="ECO:0007669"/>
    <property type="project" value="UniProtKB-KW"/>
</dbReference>
<dbReference type="PROSITE" id="PS00449">
    <property type="entry name" value="ATPASE_A"/>
    <property type="match status" value="1"/>
</dbReference>
<proteinExistence type="inferred from homology"/>
<accession>A0A182C2J0</accession>
<dbReference type="EMBL" id="AP015019">
    <property type="protein sequence ID" value="BAV13710.1"/>
    <property type="molecule type" value="Genomic_DNA"/>
</dbReference>
<evidence type="ECO:0000256" key="4">
    <source>
        <dbReference type="ARBA" id="ARBA00022547"/>
    </source>
</evidence>
<dbReference type="InterPro" id="IPR035908">
    <property type="entry name" value="F0_ATP_A_sf"/>
</dbReference>
<keyword evidence="8" id="KW-0406">Ion transport</keyword>
<evidence type="ECO:0000256" key="1">
    <source>
        <dbReference type="ARBA" id="ARBA00004225"/>
    </source>
</evidence>
<comment type="subunit">
    <text evidence="13">Component of the ATP synthase complex composed at least of ATP5F1A/subunit alpha, ATP5F1B/subunit beta, ATP5MC1/subunit c (homooctomer), MT-ATP6/subunit a, MT-ATP8/subunit 8, ATP5ME/subunit e, ATP5MF/subunit f, ATP5MG/subunit g, ATP5MK/subunit k, ATP5MJ/subunit j, ATP5F1C/subunit gamma, ATP5F1D/subunit delta, ATP5F1E/subunit epsilon, ATP5PF/subunit F6, ATP5PB/subunit b, ATP5PD/subunit d, ATP5PO/subunit OSCP. ATP synthase complex consists of a soluble F(1) head domain (subunits alpha(3) and beta(3)) - the catalytic core - and a membrane F(0) domain - the membrane proton channel (subunits c, a, 8, e, f, g, k and j). These two domains are linked by a central stalk (subunits gamma, delta, and epsilon) rotating inside the F1 region and a stationary peripheral stalk (subunits F6, b, d, and OSCP). Interacts with DNAJC30; interaction is direct.</text>
</comment>
<dbReference type="NCBIfam" id="TIGR01131">
    <property type="entry name" value="ATP_synt_6_or_A"/>
    <property type="match status" value="1"/>
</dbReference>
<dbReference type="AlphaFoldDB" id="A0A182C2J0"/>
<feature type="transmembrane region" description="Helical" evidence="15">
    <location>
        <begin position="206"/>
        <end position="224"/>
    </location>
</feature>
<dbReference type="PANTHER" id="PTHR11410:SF0">
    <property type="entry name" value="ATP SYNTHASE SUBUNIT A"/>
    <property type="match status" value="1"/>
</dbReference>
<evidence type="ECO:0000313" key="16">
    <source>
        <dbReference type="EMBL" id="BAV13710.1"/>
    </source>
</evidence>
<dbReference type="Pfam" id="PF00119">
    <property type="entry name" value="ATP-synt_A"/>
    <property type="match status" value="1"/>
</dbReference>
<dbReference type="Gene3D" id="1.20.120.220">
    <property type="entry name" value="ATP synthase, F0 complex, subunit A"/>
    <property type="match status" value="1"/>
</dbReference>
<dbReference type="FunFam" id="1.20.120.220:FF:000004">
    <property type="entry name" value="ATP synthase subunit a"/>
    <property type="match status" value="1"/>
</dbReference>
<protein>
    <recommendedName>
        <fullName evidence="14">ATP synthase subunit a</fullName>
    </recommendedName>
</protein>
<evidence type="ECO:0000256" key="12">
    <source>
        <dbReference type="ARBA" id="ARBA00024169"/>
    </source>
</evidence>
<dbReference type="InterPro" id="IPR045083">
    <property type="entry name" value="ATP_synth_F0_asu_bact/mt"/>
</dbReference>
<reference evidence="16" key="1">
    <citation type="submission" date="2015-10" db="EMBL/GenBank/DDBJ databases">
        <title>Evolutionary history of the amphioxus lineage based on mitogenomic.</title>
        <authorList>
            <person name="Igawa T."/>
            <person name="Li K.-L."/>
            <person name="Yong L.W."/>
            <person name="Hs A."/>
            <person name="Suzuki D."/>
            <person name="Morov A.R."/>
            <person name="Wang Y."/>
            <person name="Nozawa M."/>
            <person name="Lin C.-Y."/>
            <person name="Yu J.S."/>
            <person name="Henmi Y."/>
            <person name="Yasui K."/>
        </authorList>
    </citation>
    <scope>NUCLEOTIDE SEQUENCE</scope>
    <source>
        <strain evidence="16">Al-3</strain>
    </source>
</reference>
<evidence type="ECO:0000256" key="15">
    <source>
        <dbReference type="SAM" id="Phobius"/>
    </source>
</evidence>
<organism evidence="16">
    <name type="scientific">Asymmetron lucayanum</name>
    <dbReference type="NCBI Taxonomy" id="223987"/>
    <lineage>
        <taxon>Eukaryota</taxon>
        <taxon>Metazoa</taxon>
        <taxon>Chordata</taxon>
        <taxon>Cephalochordata</taxon>
        <taxon>Leptocardii</taxon>
        <taxon>Amphioxiformes</taxon>
        <taxon>Branchiostomatidae</taxon>
        <taxon>Asymmetron</taxon>
    </lineage>
</organism>
<gene>
    <name evidence="16" type="primary">ATP6</name>
</gene>
<evidence type="ECO:0000256" key="6">
    <source>
        <dbReference type="ARBA" id="ARBA00022781"/>
    </source>
</evidence>
<evidence type="ECO:0000256" key="7">
    <source>
        <dbReference type="ARBA" id="ARBA00022989"/>
    </source>
</evidence>
<dbReference type="InterPro" id="IPR000568">
    <property type="entry name" value="ATP_synth_F0_asu"/>
</dbReference>
<dbReference type="GO" id="GO:0005743">
    <property type="term" value="C:mitochondrial inner membrane"/>
    <property type="evidence" value="ECO:0007669"/>
    <property type="project" value="UniProtKB-SubCell"/>
</dbReference>
<evidence type="ECO:0000256" key="8">
    <source>
        <dbReference type="ARBA" id="ARBA00023065"/>
    </source>
</evidence>
<dbReference type="CDD" id="cd00310">
    <property type="entry name" value="ATP-synt_Fo_a_6"/>
    <property type="match status" value="1"/>
</dbReference>